<evidence type="ECO:0000313" key="1">
    <source>
        <dbReference type="EMBL" id="EEF27329.1"/>
    </source>
</evidence>
<dbReference type="InterPro" id="IPR053716">
    <property type="entry name" value="Flag_assembly_chemotaxis_eff"/>
</dbReference>
<dbReference type="InParanoid" id="B9T9X8"/>
<evidence type="ECO:0000313" key="2">
    <source>
        <dbReference type="Proteomes" id="UP000008311"/>
    </source>
</evidence>
<keyword evidence="2" id="KW-1185">Reference proteome</keyword>
<accession>B9T9X8</accession>
<reference evidence="2" key="1">
    <citation type="journal article" date="2010" name="Nat. Biotechnol.">
        <title>Draft genome sequence of the oilseed species Ricinus communis.</title>
        <authorList>
            <person name="Chan A.P."/>
            <person name="Crabtree J."/>
            <person name="Zhao Q."/>
            <person name="Lorenzi H."/>
            <person name="Orvis J."/>
            <person name="Puiu D."/>
            <person name="Melake-Berhan A."/>
            <person name="Jones K.M."/>
            <person name="Redman J."/>
            <person name="Chen G."/>
            <person name="Cahoon E.B."/>
            <person name="Gedil M."/>
            <person name="Stanke M."/>
            <person name="Haas B.J."/>
            <person name="Wortman J.R."/>
            <person name="Fraser-Liggett C.M."/>
            <person name="Ravel J."/>
            <person name="Rabinowicz P.D."/>
        </authorList>
    </citation>
    <scope>NUCLEOTIDE SEQUENCE [LARGE SCALE GENOMIC DNA]</scope>
    <source>
        <strain evidence="2">cv. Hale</strain>
    </source>
</reference>
<proteinExistence type="predicted"/>
<name>B9T9X8_RICCO</name>
<organism evidence="1 2">
    <name type="scientific">Ricinus communis</name>
    <name type="common">Castor bean</name>
    <dbReference type="NCBI Taxonomy" id="3988"/>
    <lineage>
        <taxon>Eukaryota</taxon>
        <taxon>Viridiplantae</taxon>
        <taxon>Streptophyta</taxon>
        <taxon>Embryophyta</taxon>
        <taxon>Tracheophyta</taxon>
        <taxon>Spermatophyta</taxon>
        <taxon>Magnoliopsida</taxon>
        <taxon>eudicotyledons</taxon>
        <taxon>Gunneridae</taxon>
        <taxon>Pentapetalae</taxon>
        <taxon>rosids</taxon>
        <taxon>fabids</taxon>
        <taxon>Malpighiales</taxon>
        <taxon>Euphorbiaceae</taxon>
        <taxon>Acalyphoideae</taxon>
        <taxon>Acalypheae</taxon>
        <taxon>Ricinus</taxon>
    </lineage>
</organism>
<protein>
    <recommendedName>
        <fullName evidence="3">Flagellar FliJ protein</fullName>
    </recommendedName>
</protein>
<feature type="non-terminal residue" evidence="1">
    <location>
        <position position="1"/>
    </location>
</feature>
<dbReference type="Gene3D" id="1.10.287.1700">
    <property type="match status" value="1"/>
</dbReference>
<gene>
    <name evidence="1" type="ORF">RCOM_0027290</name>
</gene>
<evidence type="ECO:0008006" key="3">
    <source>
        <dbReference type="Google" id="ProtNLM"/>
    </source>
</evidence>
<dbReference type="Proteomes" id="UP000008311">
    <property type="component" value="Unassembled WGS sequence"/>
</dbReference>
<sequence>AQQQQVLALRDHEREQARQQWLQLYQRRRVLDQIRERAFAEEEAAYERKLQAQFDDRAARNRDES</sequence>
<dbReference type="EMBL" id="EQ975492">
    <property type="protein sequence ID" value="EEF27329.1"/>
    <property type="molecule type" value="Genomic_DNA"/>
</dbReference>
<dbReference type="AlphaFoldDB" id="B9T9X8"/>